<dbReference type="PANTHER" id="PTHR21000:SF5">
    <property type="entry name" value="DIHYDROXY-ACID DEHYDRATASE, MITOCHONDRIAL"/>
    <property type="match status" value="1"/>
</dbReference>
<evidence type="ECO:0000313" key="4">
    <source>
        <dbReference type="EMBL" id="MBM3224848.1"/>
    </source>
</evidence>
<feature type="domain" description="Dihydroxy-acid/6-phosphogluconate dehydratase N-terminal" evidence="3">
    <location>
        <begin position="37"/>
        <end position="155"/>
    </location>
</feature>
<proteinExistence type="inferred from homology"/>
<name>A0A938B4L4_UNCTE</name>
<accession>A0A938B4L4</accession>
<dbReference type="PANTHER" id="PTHR21000">
    <property type="entry name" value="DIHYDROXY-ACID DEHYDRATASE DAD"/>
    <property type="match status" value="1"/>
</dbReference>
<dbReference type="EMBL" id="VGLS01000420">
    <property type="protein sequence ID" value="MBM3224848.1"/>
    <property type="molecule type" value="Genomic_DNA"/>
</dbReference>
<dbReference type="GO" id="GO:0009082">
    <property type="term" value="P:branched-chain amino acid biosynthetic process"/>
    <property type="evidence" value="ECO:0007669"/>
    <property type="project" value="TreeGrafter"/>
</dbReference>
<evidence type="ECO:0000313" key="5">
    <source>
        <dbReference type="Proteomes" id="UP000712673"/>
    </source>
</evidence>
<dbReference type="Pfam" id="PF00920">
    <property type="entry name" value="ILVD_EDD_N"/>
    <property type="match status" value="1"/>
</dbReference>
<evidence type="ECO:0000259" key="3">
    <source>
        <dbReference type="Pfam" id="PF00920"/>
    </source>
</evidence>
<feature type="non-terminal residue" evidence="4">
    <location>
        <position position="159"/>
    </location>
</feature>
<dbReference type="SUPFAM" id="SSF143975">
    <property type="entry name" value="IlvD/EDD N-terminal domain-like"/>
    <property type="match status" value="1"/>
</dbReference>
<dbReference type="InterPro" id="IPR000581">
    <property type="entry name" value="ILV_EDD_N"/>
</dbReference>
<sequence>MTDPLKRESSRITDGPDRAPARAMLKAVGFTNEDLARPLIGVAHAWIEVMPCTLNARELAEHVKAGIRAAGGTPVEYNTIAVSDGVSMGTEGMKASLISRELIADSIELVARGHLFDAVVAISGCDKTIPAAVMGLARLNLPSLMLYGGSIMPGRFQGR</sequence>
<dbReference type="AlphaFoldDB" id="A0A938B4L4"/>
<dbReference type="GO" id="GO:0004160">
    <property type="term" value="F:dihydroxy-acid dehydratase activity"/>
    <property type="evidence" value="ECO:0007669"/>
    <property type="project" value="UniProtKB-EC"/>
</dbReference>
<gene>
    <name evidence="4" type="ORF">FJZ47_13725</name>
</gene>
<keyword evidence="2 4" id="KW-0456">Lyase</keyword>
<reference evidence="4" key="1">
    <citation type="submission" date="2019-03" db="EMBL/GenBank/DDBJ databases">
        <title>Lake Tanganyika Metagenome-Assembled Genomes (MAGs).</title>
        <authorList>
            <person name="Tran P."/>
        </authorList>
    </citation>
    <scope>NUCLEOTIDE SEQUENCE</scope>
    <source>
        <strain evidence="4">K_DeepCast_65m_m2_066</strain>
    </source>
</reference>
<evidence type="ECO:0000256" key="1">
    <source>
        <dbReference type="ARBA" id="ARBA00006486"/>
    </source>
</evidence>
<comment type="similarity">
    <text evidence="1">Belongs to the IlvD/Edd family.</text>
</comment>
<dbReference type="InterPro" id="IPR037237">
    <property type="entry name" value="IlvD/EDD_N"/>
</dbReference>
<dbReference type="Proteomes" id="UP000712673">
    <property type="component" value="Unassembled WGS sequence"/>
</dbReference>
<protein>
    <submittedName>
        <fullName evidence="4">Dihydroxy-acid dehydratase</fullName>
        <ecNumber evidence="4">4.2.1.9</ecNumber>
    </submittedName>
</protein>
<comment type="caution">
    <text evidence="4">The sequence shown here is derived from an EMBL/GenBank/DDBJ whole genome shotgun (WGS) entry which is preliminary data.</text>
</comment>
<dbReference type="EC" id="4.2.1.9" evidence="4"/>
<evidence type="ECO:0000256" key="2">
    <source>
        <dbReference type="ARBA" id="ARBA00023239"/>
    </source>
</evidence>
<organism evidence="4 5">
    <name type="scientific">Tectimicrobiota bacterium</name>
    <dbReference type="NCBI Taxonomy" id="2528274"/>
    <lineage>
        <taxon>Bacteria</taxon>
        <taxon>Pseudomonadati</taxon>
        <taxon>Nitrospinota/Tectimicrobiota group</taxon>
        <taxon>Candidatus Tectimicrobiota</taxon>
    </lineage>
</organism>
<dbReference type="InterPro" id="IPR020558">
    <property type="entry name" value="DiOHA_6PGluconate_deHydtase_CS"/>
</dbReference>
<dbReference type="PROSITE" id="PS00886">
    <property type="entry name" value="ILVD_EDD_1"/>
    <property type="match status" value="1"/>
</dbReference>
<dbReference type="InterPro" id="IPR050165">
    <property type="entry name" value="DHAD_IlvD/Edd"/>
</dbReference>